<dbReference type="Proteomes" id="UP000293398">
    <property type="component" value="Unassembled WGS sequence"/>
</dbReference>
<dbReference type="OrthoDB" id="8665216at2"/>
<dbReference type="InterPro" id="IPR020904">
    <property type="entry name" value="Sc_DH/Rdtase_CS"/>
</dbReference>
<dbReference type="Gene3D" id="3.40.50.720">
    <property type="entry name" value="NAD(P)-binding Rossmann-like Domain"/>
    <property type="match status" value="1"/>
</dbReference>
<dbReference type="FunFam" id="3.40.50.720:FF:000173">
    <property type="entry name" value="3-oxoacyl-[acyl-carrier protein] reductase"/>
    <property type="match status" value="1"/>
</dbReference>
<dbReference type="PANTHER" id="PTHR42760">
    <property type="entry name" value="SHORT-CHAIN DEHYDROGENASES/REDUCTASES FAMILY MEMBER"/>
    <property type="match status" value="1"/>
</dbReference>
<dbReference type="RefSeq" id="WP_130304508.1">
    <property type="nucleotide sequence ID" value="NZ_SHKO01000002.1"/>
</dbReference>
<protein>
    <submittedName>
        <fullName evidence="4">NAD(P)-dependent dehydrogenase (Short-subunit alcohol dehydrogenase family)</fullName>
    </submittedName>
</protein>
<evidence type="ECO:0000259" key="3">
    <source>
        <dbReference type="SMART" id="SM00822"/>
    </source>
</evidence>
<gene>
    <name evidence="4" type="ORF">EV681_3200</name>
</gene>
<dbReference type="GO" id="GO:0016616">
    <property type="term" value="F:oxidoreductase activity, acting on the CH-OH group of donors, NAD or NADP as acceptor"/>
    <property type="evidence" value="ECO:0007669"/>
    <property type="project" value="UniProtKB-ARBA"/>
</dbReference>
<organism evidence="4 5">
    <name type="scientific">Advenella incenata</name>
    <dbReference type="NCBI Taxonomy" id="267800"/>
    <lineage>
        <taxon>Bacteria</taxon>
        <taxon>Pseudomonadati</taxon>
        <taxon>Pseudomonadota</taxon>
        <taxon>Betaproteobacteria</taxon>
        <taxon>Burkholderiales</taxon>
        <taxon>Alcaligenaceae</taxon>
    </lineage>
</organism>
<feature type="domain" description="Ketoreductase" evidence="3">
    <location>
        <begin position="4"/>
        <end position="177"/>
    </location>
</feature>
<sequence length="241" mass="25410">MEREVAVVTGGSVGIGAAICNSLLERGMEVISLARRSPGFSHPRLQTRSVDLLDRGAVREVARDVADTYPVSHFVHNAGVIRPNLIEQVSDEDMDALAQLHLTSALTLTQAFIPSMKKNKYGRIVLISSRGALGLQTRTAYAATKAGMIGMGRTWALELAGFGITVNVVAPGPIASDMFYDVIEPGSEREKSLAAAIPVGRIGMPEDVAQTVAFFCSAASGFVTGQVLYVCGGSSIGSITI</sequence>
<reference evidence="4 5" key="1">
    <citation type="submission" date="2019-02" db="EMBL/GenBank/DDBJ databases">
        <title>Genomic Encyclopedia of Type Strains, Phase IV (KMG-IV): sequencing the most valuable type-strain genomes for metagenomic binning, comparative biology and taxonomic classification.</title>
        <authorList>
            <person name="Goeker M."/>
        </authorList>
    </citation>
    <scope>NUCLEOTIDE SEQUENCE [LARGE SCALE GENOMIC DNA]</scope>
    <source>
        <strain evidence="4 5">DSM 23814</strain>
    </source>
</reference>
<dbReference type="PANTHER" id="PTHR42760:SF129">
    <property type="entry name" value="OXIDOREDUCTASE"/>
    <property type="match status" value="1"/>
</dbReference>
<dbReference type="GO" id="GO:0030497">
    <property type="term" value="P:fatty acid elongation"/>
    <property type="evidence" value="ECO:0007669"/>
    <property type="project" value="TreeGrafter"/>
</dbReference>
<evidence type="ECO:0000256" key="1">
    <source>
        <dbReference type="ARBA" id="ARBA00006484"/>
    </source>
</evidence>
<dbReference type="PRINTS" id="PR00080">
    <property type="entry name" value="SDRFAMILY"/>
</dbReference>
<dbReference type="InterPro" id="IPR002347">
    <property type="entry name" value="SDR_fam"/>
</dbReference>
<evidence type="ECO:0000256" key="2">
    <source>
        <dbReference type="ARBA" id="ARBA00023002"/>
    </source>
</evidence>
<comment type="similarity">
    <text evidence="1">Belongs to the short-chain dehydrogenases/reductases (SDR) family.</text>
</comment>
<keyword evidence="2" id="KW-0560">Oxidoreductase</keyword>
<dbReference type="InterPro" id="IPR036291">
    <property type="entry name" value="NAD(P)-bd_dom_sf"/>
</dbReference>
<name>A0A4Q7VEZ1_9BURK</name>
<dbReference type="SMART" id="SM00822">
    <property type="entry name" value="PKS_KR"/>
    <property type="match status" value="1"/>
</dbReference>
<dbReference type="InterPro" id="IPR057326">
    <property type="entry name" value="KR_dom"/>
</dbReference>
<dbReference type="Pfam" id="PF13561">
    <property type="entry name" value="adh_short_C2"/>
    <property type="match status" value="1"/>
</dbReference>
<proteinExistence type="inferred from homology"/>
<dbReference type="SUPFAM" id="SSF51735">
    <property type="entry name" value="NAD(P)-binding Rossmann-fold domains"/>
    <property type="match status" value="1"/>
</dbReference>
<comment type="caution">
    <text evidence="4">The sequence shown here is derived from an EMBL/GenBank/DDBJ whole genome shotgun (WGS) entry which is preliminary data.</text>
</comment>
<dbReference type="AlphaFoldDB" id="A0A4Q7VEZ1"/>
<evidence type="ECO:0000313" key="5">
    <source>
        <dbReference type="Proteomes" id="UP000293398"/>
    </source>
</evidence>
<accession>A0A4Q7VEZ1</accession>
<dbReference type="EMBL" id="SHKO01000002">
    <property type="protein sequence ID" value="RZT94774.1"/>
    <property type="molecule type" value="Genomic_DNA"/>
</dbReference>
<keyword evidence="5" id="KW-1185">Reference proteome</keyword>
<evidence type="ECO:0000313" key="4">
    <source>
        <dbReference type="EMBL" id="RZT94774.1"/>
    </source>
</evidence>
<dbReference type="PRINTS" id="PR00081">
    <property type="entry name" value="GDHRDH"/>
</dbReference>
<dbReference type="PROSITE" id="PS00061">
    <property type="entry name" value="ADH_SHORT"/>
    <property type="match status" value="1"/>
</dbReference>